<organism evidence="16">
    <name type="scientific">Spirodela intermedia</name>
    <name type="common">Intermediate duckweed</name>
    <dbReference type="NCBI Taxonomy" id="51605"/>
    <lineage>
        <taxon>Eukaryota</taxon>
        <taxon>Viridiplantae</taxon>
        <taxon>Streptophyta</taxon>
        <taxon>Embryophyta</taxon>
        <taxon>Tracheophyta</taxon>
        <taxon>Spermatophyta</taxon>
        <taxon>Magnoliopsida</taxon>
        <taxon>Liliopsida</taxon>
        <taxon>Araceae</taxon>
        <taxon>Lemnoideae</taxon>
        <taxon>Spirodela</taxon>
    </lineage>
</organism>
<keyword evidence="17" id="KW-1185">Reference proteome</keyword>
<comment type="pathway">
    <text evidence="2">Glycan metabolism.</text>
</comment>
<proteinExistence type="inferred from homology"/>
<dbReference type="PANTHER" id="PTHR31741:SF3">
    <property type="entry name" value="O-FUCOSYLTRANSFERASE FAMILY PROTEIN"/>
    <property type="match status" value="1"/>
</dbReference>
<keyword evidence="6 15" id="KW-0812">Transmembrane</keyword>
<keyword evidence="10" id="KW-0325">Glycoprotein</keyword>
<dbReference type="Pfam" id="PF10250">
    <property type="entry name" value="O-FucT"/>
    <property type="match status" value="1"/>
</dbReference>
<evidence type="ECO:0000313" key="16">
    <source>
        <dbReference type="EMBL" id="CAA2614745.1"/>
    </source>
</evidence>
<evidence type="ECO:0000256" key="14">
    <source>
        <dbReference type="SAM" id="MobiDB-lite"/>
    </source>
</evidence>
<dbReference type="InterPro" id="IPR024709">
    <property type="entry name" value="FucosylTrfase_pln"/>
</dbReference>
<keyword evidence="8 15" id="KW-1133">Transmembrane helix</keyword>
<evidence type="ECO:0000256" key="2">
    <source>
        <dbReference type="ARBA" id="ARBA00004881"/>
    </source>
</evidence>
<dbReference type="GO" id="GO:0005737">
    <property type="term" value="C:cytoplasm"/>
    <property type="evidence" value="ECO:0007669"/>
    <property type="project" value="TreeGrafter"/>
</dbReference>
<keyword evidence="4" id="KW-0328">Glycosyltransferase</keyword>
<evidence type="ECO:0000256" key="6">
    <source>
        <dbReference type="ARBA" id="ARBA00022692"/>
    </source>
</evidence>
<dbReference type="InterPro" id="IPR019378">
    <property type="entry name" value="GDP-Fuc_O-FucTrfase"/>
</dbReference>
<accession>A0A7I8I9Y9</accession>
<evidence type="ECO:0000256" key="4">
    <source>
        <dbReference type="ARBA" id="ARBA00022676"/>
    </source>
</evidence>
<dbReference type="PANTHER" id="PTHR31741">
    <property type="entry name" value="OS02G0726500 PROTEIN-RELATED"/>
    <property type="match status" value="1"/>
</dbReference>
<evidence type="ECO:0000256" key="3">
    <source>
        <dbReference type="ARBA" id="ARBA00007737"/>
    </source>
</evidence>
<evidence type="ECO:0000256" key="5">
    <source>
        <dbReference type="ARBA" id="ARBA00022679"/>
    </source>
</evidence>
<evidence type="ECO:0000256" key="10">
    <source>
        <dbReference type="ARBA" id="ARBA00023180"/>
    </source>
</evidence>
<keyword evidence="7" id="KW-0735">Signal-anchor</keyword>
<dbReference type="EMBL" id="LR743588">
    <property type="protein sequence ID" value="CAA2614745.1"/>
    <property type="molecule type" value="Genomic_DNA"/>
</dbReference>
<keyword evidence="11" id="KW-0294">Fucose metabolism</keyword>
<keyword evidence="9 15" id="KW-0472">Membrane</keyword>
<keyword evidence="12" id="KW-0119">Carbohydrate metabolism</keyword>
<dbReference type="GO" id="GO:0016757">
    <property type="term" value="F:glycosyltransferase activity"/>
    <property type="evidence" value="ECO:0007669"/>
    <property type="project" value="UniProtKB-KW"/>
</dbReference>
<dbReference type="EMBL" id="CACRZD030000001">
    <property type="protein sequence ID" value="CAA6654527.1"/>
    <property type="molecule type" value="Genomic_DNA"/>
</dbReference>
<sequence>MDWWKMKPPEIPLHRKHQPAPATKSIKKNRISPCLSRVIVAIVVWATMALMIAIVGQWEPTPPTCVWPTSCLERTHGRTTRPPTRAQGQSPRRLRRLPTRVYKNNGYLRVSCNGICDMVTIARYLNLTLLVPGLDKRSFWADPSDFQDIFDVQHFINSLRDEVRIVDSLPSDFNKSANVRVLEMPPVSWSSEKYYMDKPSGEQRPPLELQKLRCKVNYEALKFAPSIQAVGDKLVSLLKRGPFIVLHLRYEMDMLAFSGCSRGCSSEEAEELRRMRYAYPWWKEKEIDSEKKRLEGLCPLTPEETALVMQALGISRDTQVYIASGEIYGGEKRMATLRNAYPDIVRKEMLLTPDELSPFQNRSTQMAALDYQVSIASDTFIPTYDGNMAKVVEGHRRYMGFLPTISLDRKRLVELIDLHQNGTLSWSQFSALVKRVHRDRLGKPTTRRVIDQQPKLEDNFYSNPQECLHLSAAHEHYLLTYENPGRKELLVSCTR</sequence>
<protein>
    <recommendedName>
        <fullName evidence="13">O-fucosyltransferase family protein</fullName>
    </recommendedName>
</protein>
<comment type="subcellular location">
    <subcellularLocation>
        <location evidence="1">Membrane</location>
        <topology evidence="1">Single-pass type II membrane protein</topology>
    </subcellularLocation>
</comment>
<evidence type="ECO:0000256" key="15">
    <source>
        <dbReference type="SAM" id="Phobius"/>
    </source>
</evidence>
<evidence type="ECO:0000256" key="11">
    <source>
        <dbReference type="ARBA" id="ARBA00023253"/>
    </source>
</evidence>
<feature type="transmembrane region" description="Helical" evidence="15">
    <location>
        <begin position="34"/>
        <end position="58"/>
    </location>
</feature>
<dbReference type="Proteomes" id="UP001189122">
    <property type="component" value="Unassembled WGS sequence"/>
</dbReference>
<name>A0A7I8I9Y9_SPIIN</name>
<evidence type="ECO:0000313" key="17">
    <source>
        <dbReference type="Proteomes" id="UP001189122"/>
    </source>
</evidence>
<dbReference type="GO" id="GO:0006004">
    <property type="term" value="P:fucose metabolic process"/>
    <property type="evidence" value="ECO:0007669"/>
    <property type="project" value="UniProtKB-KW"/>
</dbReference>
<evidence type="ECO:0000256" key="12">
    <source>
        <dbReference type="ARBA" id="ARBA00023277"/>
    </source>
</evidence>
<reference evidence="16 17" key="1">
    <citation type="submission" date="2019-12" db="EMBL/GenBank/DDBJ databases">
        <authorList>
            <person name="Scholz U."/>
            <person name="Mascher M."/>
            <person name="Fiebig A."/>
        </authorList>
    </citation>
    <scope>NUCLEOTIDE SEQUENCE</scope>
</reference>
<dbReference type="GO" id="GO:0016020">
    <property type="term" value="C:membrane"/>
    <property type="evidence" value="ECO:0007669"/>
    <property type="project" value="UniProtKB-SubCell"/>
</dbReference>
<comment type="similarity">
    <text evidence="3">Belongs to the glycosyltransferase GT106 family.</text>
</comment>
<evidence type="ECO:0000256" key="9">
    <source>
        <dbReference type="ARBA" id="ARBA00023136"/>
    </source>
</evidence>
<evidence type="ECO:0000256" key="7">
    <source>
        <dbReference type="ARBA" id="ARBA00022968"/>
    </source>
</evidence>
<gene>
    <name evidence="16" type="ORF">SI7747_01001117</name>
</gene>
<evidence type="ECO:0000256" key="13">
    <source>
        <dbReference type="ARBA" id="ARBA00030350"/>
    </source>
</evidence>
<feature type="region of interest" description="Disordered" evidence="14">
    <location>
        <begin position="1"/>
        <end position="25"/>
    </location>
</feature>
<dbReference type="CDD" id="cd11299">
    <property type="entry name" value="O-FucT_plant"/>
    <property type="match status" value="1"/>
</dbReference>
<dbReference type="AlphaFoldDB" id="A0A7I8I9Y9"/>
<evidence type="ECO:0000256" key="8">
    <source>
        <dbReference type="ARBA" id="ARBA00022989"/>
    </source>
</evidence>
<keyword evidence="5" id="KW-0808">Transferase</keyword>
<evidence type="ECO:0000256" key="1">
    <source>
        <dbReference type="ARBA" id="ARBA00004606"/>
    </source>
</evidence>